<accession>A0A5J6FD86</accession>
<keyword evidence="2" id="KW-0378">Hydrolase</keyword>
<dbReference type="PANTHER" id="PTHR11487">
    <property type="entry name" value="THIOESTERASE"/>
    <property type="match status" value="1"/>
</dbReference>
<dbReference type="SUPFAM" id="SSF53474">
    <property type="entry name" value="alpha/beta-Hydrolases"/>
    <property type="match status" value="1"/>
</dbReference>
<dbReference type="SMART" id="SM00824">
    <property type="entry name" value="PKS_TE"/>
    <property type="match status" value="1"/>
</dbReference>
<dbReference type="InterPro" id="IPR029058">
    <property type="entry name" value="AB_hydrolase_fold"/>
</dbReference>
<dbReference type="Proteomes" id="UP000326178">
    <property type="component" value="Chromosome"/>
</dbReference>
<dbReference type="InterPro" id="IPR001031">
    <property type="entry name" value="Thioesterase"/>
</dbReference>
<protein>
    <submittedName>
        <fullName evidence="4">Thioesterase</fullName>
    </submittedName>
</protein>
<evidence type="ECO:0000313" key="5">
    <source>
        <dbReference type="Proteomes" id="UP000326178"/>
    </source>
</evidence>
<evidence type="ECO:0000259" key="3">
    <source>
        <dbReference type="SMART" id="SM00824"/>
    </source>
</evidence>
<gene>
    <name evidence="4" type="ORF">CP967_18800</name>
</gene>
<name>A0A5J6FD86_9ACTN</name>
<dbReference type="RefSeq" id="WP_150489074.1">
    <property type="nucleotide sequence ID" value="NZ_BMUV01000028.1"/>
</dbReference>
<dbReference type="KEGG" id="snk:CP967_18800"/>
<feature type="domain" description="Thioesterase TesA-like" evidence="3">
    <location>
        <begin position="25"/>
        <end position="242"/>
    </location>
</feature>
<dbReference type="AlphaFoldDB" id="A0A5J6FD86"/>
<dbReference type="Pfam" id="PF00975">
    <property type="entry name" value="Thioesterase"/>
    <property type="match status" value="1"/>
</dbReference>
<comment type="similarity">
    <text evidence="1">Belongs to the thioesterase family.</text>
</comment>
<proteinExistence type="inferred from homology"/>
<keyword evidence="5" id="KW-1185">Reference proteome</keyword>
<dbReference type="GO" id="GO:0016787">
    <property type="term" value="F:hydrolase activity"/>
    <property type="evidence" value="ECO:0007669"/>
    <property type="project" value="UniProtKB-KW"/>
</dbReference>
<dbReference type="InterPro" id="IPR020802">
    <property type="entry name" value="TesA-like"/>
</dbReference>
<dbReference type="InterPro" id="IPR012223">
    <property type="entry name" value="TEII"/>
</dbReference>
<dbReference type="EMBL" id="CP023702">
    <property type="protein sequence ID" value="QEU73767.1"/>
    <property type="molecule type" value="Genomic_DNA"/>
</dbReference>
<reference evidence="4 5" key="1">
    <citation type="submission" date="2017-09" db="EMBL/GenBank/DDBJ databases">
        <authorList>
            <person name="Lee N."/>
            <person name="Cho B.-K."/>
        </authorList>
    </citation>
    <scope>NUCLEOTIDE SEQUENCE [LARGE SCALE GENOMIC DNA]</scope>
    <source>
        <strain evidence="4 5">ATCC 12769</strain>
    </source>
</reference>
<organism evidence="4 5">
    <name type="scientific">Streptomyces nitrosporeus</name>
    <dbReference type="NCBI Taxonomy" id="28894"/>
    <lineage>
        <taxon>Bacteria</taxon>
        <taxon>Bacillati</taxon>
        <taxon>Actinomycetota</taxon>
        <taxon>Actinomycetes</taxon>
        <taxon>Kitasatosporales</taxon>
        <taxon>Streptomycetaceae</taxon>
        <taxon>Streptomyces</taxon>
    </lineage>
</organism>
<sequence>MPVTPADTPWLRRFHTADDGALRLFCFPHAGGNASYFFPLSTLLAPRTEMLTVQYPGRQERFNEPRIESMTELADIIAAELTGWTRVPFALFGHSMGATLAFEVACRLRANGAEPSALFVSGRRAPSIPAPGSVHLATDEELVADIRLLGGTESRMLDNAELLAAILPAVRSDYVATETYRYQGADPLRCPVTAFIGDADPRVDTVQAEAWARHTTGRFQLHTFSGGHFFLARHFDALAESIGATVGPGDQELLTRN</sequence>
<dbReference type="Gene3D" id="3.40.50.1820">
    <property type="entry name" value="alpha/beta hydrolase"/>
    <property type="match status" value="1"/>
</dbReference>
<dbReference type="PANTHER" id="PTHR11487:SF0">
    <property type="entry name" value="S-ACYL FATTY ACID SYNTHASE THIOESTERASE, MEDIUM CHAIN"/>
    <property type="match status" value="1"/>
</dbReference>
<dbReference type="GO" id="GO:0008610">
    <property type="term" value="P:lipid biosynthetic process"/>
    <property type="evidence" value="ECO:0007669"/>
    <property type="project" value="TreeGrafter"/>
</dbReference>
<evidence type="ECO:0000313" key="4">
    <source>
        <dbReference type="EMBL" id="QEU73767.1"/>
    </source>
</evidence>
<evidence type="ECO:0000256" key="2">
    <source>
        <dbReference type="ARBA" id="ARBA00022801"/>
    </source>
</evidence>
<evidence type="ECO:0000256" key="1">
    <source>
        <dbReference type="ARBA" id="ARBA00007169"/>
    </source>
</evidence>
<dbReference type="OrthoDB" id="8480037at2"/>